<accession>A0A0B1S9E5</accession>
<protein>
    <submittedName>
        <fullName evidence="2">Uncharacterized protein</fullName>
    </submittedName>
</protein>
<reference evidence="2 3" key="1">
    <citation type="submission" date="2014-03" db="EMBL/GenBank/DDBJ databases">
        <title>Draft genome of the hookworm Oesophagostomum dentatum.</title>
        <authorList>
            <person name="Mitreva M."/>
        </authorList>
    </citation>
    <scope>NUCLEOTIDE SEQUENCE [LARGE SCALE GENOMIC DNA]</scope>
    <source>
        <strain evidence="2 3">OD-Hann</strain>
    </source>
</reference>
<sequence>MLLPRFVLGEQSCARLSSRVVEPLLRWKRVFVSRRGGQIIPLGTDFEPIDGHVINSQPHPTGPSLDSFSESQEDSGSSTFGTVKRRLKADPEIAGAVADRSGQKSATKRPGSIMSSNDEETTTVVKKRCEFFQHSI</sequence>
<dbReference type="AlphaFoldDB" id="A0A0B1S9E5"/>
<feature type="region of interest" description="Disordered" evidence="1">
    <location>
        <begin position="50"/>
        <end position="120"/>
    </location>
</feature>
<gene>
    <name evidence="2" type="ORF">OESDEN_18388</name>
</gene>
<dbReference type="EMBL" id="KN584086">
    <property type="protein sequence ID" value="KHJ81923.1"/>
    <property type="molecule type" value="Genomic_DNA"/>
</dbReference>
<evidence type="ECO:0000313" key="2">
    <source>
        <dbReference type="EMBL" id="KHJ81923.1"/>
    </source>
</evidence>
<keyword evidence="3" id="KW-1185">Reference proteome</keyword>
<evidence type="ECO:0000313" key="3">
    <source>
        <dbReference type="Proteomes" id="UP000053660"/>
    </source>
</evidence>
<evidence type="ECO:0000256" key="1">
    <source>
        <dbReference type="SAM" id="MobiDB-lite"/>
    </source>
</evidence>
<feature type="compositionally biased region" description="Low complexity" evidence="1">
    <location>
        <begin position="66"/>
        <end position="78"/>
    </location>
</feature>
<name>A0A0B1S9E5_OESDE</name>
<dbReference type="Proteomes" id="UP000053660">
    <property type="component" value="Unassembled WGS sequence"/>
</dbReference>
<organism evidence="2 3">
    <name type="scientific">Oesophagostomum dentatum</name>
    <name type="common">Nodular worm</name>
    <dbReference type="NCBI Taxonomy" id="61180"/>
    <lineage>
        <taxon>Eukaryota</taxon>
        <taxon>Metazoa</taxon>
        <taxon>Ecdysozoa</taxon>
        <taxon>Nematoda</taxon>
        <taxon>Chromadorea</taxon>
        <taxon>Rhabditida</taxon>
        <taxon>Rhabditina</taxon>
        <taxon>Rhabditomorpha</taxon>
        <taxon>Strongyloidea</taxon>
        <taxon>Strongylidae</taxon>
        <taxon>Oesophagostomum</taxon>
    </lineage>
</organism>
<proteinExistence type="predicted"/>